<keyword evidence="2" id="KW-1185">Reference proteome</keyword>
<evidence type="ECO:0000313" key="1">
    <source>
        <dbReference type="EMBL" id="KAI0041446.1"/>
    </source>
</evidence>
<feature type="non-terminal residue" evidence="1">
    <location>
        <position position="438"/>
    </location>
</feature>
<protein>
    <submittedName>
        <fullName evidence="1">Uncharacterized protein</fullName>
    </submittedName>
</protein>
<dbReference type="EMBL" id="MU276122">
    <property type="protein sequence ID" value="KAI0041446.1"/>
    <property type="molecule type" value="Genomic_DNA"/>
</dbReference>
<organism evidence="1 2">
    <name type="scientific">Auriscalpium vulgare</name>
    <dbReference type="NCBI Taxonomy" id="40419"/>
    <lineage>
        <taxon>Eukaryota</taxon>
        <taxon>Fungi</taxon>
        <taxon>Dikarya</taxon>
        <taxon>Basidiomycota</taxon>
        <taxon>Agaricomycotina</taxon>
        <taxon>Agaricomycetes</taxon>
        <taxon>Russulales</taxon>
        <taxon>Auriscalpiaceae</taxon>
        <taxon>Auriscalpium</taxon>
    </lineage>
</organism>
<evidence type="ECO:0000313" key="2">
    <source>
        <dbReference type="Proteomes" id="UP000814033"/>
    </source>
</evidence>
<gene>
    <name evidence="1" type="ORF">FA95DRAFT_1641761</name>
</gene>
<proteinExistence type="predicted"/>
<name>A0ACB8RCV9_9AGAM</name>
<reference evidence="1" key="1">
    <citation type="submission" date="2021-02" db="EMBL/GenBank/DDBJ databases">
        <authorList>
            <consortium name="DOE Joint Genome Institute"/>
            <person name="Ahrendt S."/>
            <person name="Looney B.P."/>
            <person name="Miyauchi S."/>
            <person name="Morin E."/>
            <person name="Drula E."/>
            <person name="Courty P.E."/>
            <person name="Chicoki N."/>
            <person name="Fauchery L."/>
            <person name="Kohler A."/>
            <person name="Kuo A."/>
            <person name="Labutti K."/>
            <person name="Pangilinan J."/>
            <person name="Lipzen A."/>
            <person name="Riley R."/>
            <person name="Andreopoulos W."/>
            <person name="He G."/>
            <person name="Johnson J."/>
            <person name="Barry K.W."/>
            <person name="Grigoriev I.V."/>
            <person name="Nagy L."/>
            <person name="Hibbett D."/>
            <person name="Henrissat B."/>
            <person name="Matheny P.B."/>
            <person name="Labbe J."/>
            <person name="Martin F."/>
        </authorList>
    </citation>
    <scope>NUCLEOTIDE SEQUENCE</scope>
    <source>
        <strain evidence="1">FP105234-sp</strain>
    </source>
</reference>
<comment type="caution">
    <text evidence="1">The sequence shown here is derived from an EMBL/GenBank/DDBJ whole genome shotgun (WGS) entry which is preliminary data.</text>
</comment>
<dbReference type="Proteomes" id="UP000814033">
    <property type="component" value="Unassembled WGS sequence"/>
</dbReference>
<sequence>MPLEIYLEFPYAGPEWRHRFIARNISRTTSLYAGVNFDFSSRATILNAFSAGAPLLHTLKLEVKGFSLPPDNFLGRHAPALRDLHLLTTWIMTRPLRPLSFSIFARLTSLRIDNIYGSNDYPFHELLNGLLDGLEVMHDLERLKINLFPFNEDMSTIAAQEPFQQHRGVTLAKLKYLGLSASLREATMLLFHLSLPAYVVTCYTLTVSTEDSPDRFLPLILEPVQCRTDSVIQSSNAITTLYVGTSEKEKTASRRCETVIFARTDAHCEDSSGWHPHEPSLTIRFSDHARTALNVLAYAHLRDLIVDCDVLENSPWPALPTLRRLLVRGAAVVSLCASLRSVPPVLPALVLLKFVDMLISMTAGKGGAQGEAMRKLPRILAARAEAGCRLEELNVRRCIVDEEWVVRAKKELYGTRVEWEKDALESEEDSDEERADCE</sequence>
<accession>A0ACB8RCV9</accession>
<reference evidence="1" key="2">
    <citation type="journal article" date="2022" name="New Phytol.">
        <title>Evolutionary transition to the ectomycorrhizal habit in the genomes of a hyperdiverse lineage of mushroom-forming fungi.</title>
        <authorList>
            <person name="Looney B."/>
            <person name="Miyauchi S."/>
            <person name="Morin E."/>
            <person name="Drula E."/>
            <person name="Courty P.E."/>
            <person name="Kohler A."/>
            <person name="Kuo A."/>
            <person name="LaButti K."/>
            <person name="Pangilinan J."/>
            <person name="Lipzen A."/>
            <person name="Riley R."/>
            <person name="Andreopoulos W."/>
            <person name="He G."/>
            <person name="Johnson J."/>
            <person name="Nolan M."/>
            <person name="Tritt A."/>
            <person name="Barry K.W."/>
            <person name="Grigoriev I.V."/>
            <person name="Nagy L.G."/>
            <person name="Hibbett D."/>
            <person name="Henrissat B."/>
            <person name="Matheny P.B."/>
            <person name="Labbe J."/>
            <person name="Martin F.M."/>
        </authorList>
    </citation>
    <scope>NUCLEOTIDE SEQUENCE</scope>
    <source>
        <strain evidence="1">FP105234-sp</strain>
    </source>
</reference>